<evidence type="ECO:0000313" key="4">
    <source>
        <dbReference type="Proteomes" id="UP001152885"/>
    </source>
</evidence>
<dbReference type="Gene3D" id="2.30.29.30">
    <property type="entry name" value="Pleckstrin-homology domain (PH domain)/Phosphotyrosine-binding domain (PTB)"/>
    <property type="match status" value="2"/>
</dbReference>
<comment type="caution">
    <text evidence="3">The sequence shown here is derived from an EMBL/GenBank/DDBJ whole genome shotgun (WGS) entry which is preliminary data.</text>
</comment>
<reference evidence="3" key="1">
    <citation type="submission" date="2022-12" db="EMBL/GenBank/DDBJ databases">
        <authorList>
            <person name="Brejova B."/>
        </authorList>
    </citation>
    <scope>NUCLEOTIDE SEQUENCE</scope>
</reference>
<dbReference type="OrthoDB" id="2157866at2759"/>
<proteinExistence type="predicted"/>
<dbReference type="PANTHER" id="PTHR47112:SF1">
    <property type="entry name" value="PX DOMAIN-CONTAINING PROTEIN"/>
    <property type="match status" value="1"/>
</dbReference>
<dbReference type="SMART" id="SM00233">
    <property type="entry name" value="PH"/>
    <property type="match status" value="2"/>
</dbReference>
<dbReference type="AlphaFoldDB" id="A0A9W4TX54"/>
<dbReference type="SUPFAM" id="SSF50729">
    <property type="entry name" value="PH domain-like"/>
    <property type="match status" value="2"/>
</dbReference>
<dbReference type="InterPro" id="IPR001849">
    <property type="entry name" value="PH_domain"/>
</dbReference>
<gene>
    <name evidence="3" type="ORF">CANVERA_P4538</name>
</gene>
<dbReference type="Proteomes" id="UP001152885">
    <property type="component" value="Unassembled WGS sequence"/>
</dbReference>
<dbReference type="InterPro" id="IPR011993">
    <property type="entry name" value="PH-like_dom_sf"/>
</dbReference>
<name>A0A9W4TX54_9ASCO</name>
<keyword evidence="4" id="KW-1185">Reference proteome</keyword>
<dbReference type="Pfam" id="PF00169">
    <property type="entry name" value="PH"/>
    <property type="match status" value="2"/>
</dbReference>
<feature type="domain" description="PH" evidence="2">
    <location>
        <begin position="43"/>
        <end position="140"/>
    </location>
</feature>
<dbReference type="EMBL" id="CANTUO010000005">
    <property type="protein sequence ID" value="CAI5760026.1"/>
    <property type="molecule type" value="Genomic_DNA"/>
</dbReference>
<feature type="domain" description="PH" evidence="2">
    <location>
        <begin position="228"/>
        <end position="326"/>
    </location>
</feature>
<evidence type="ECO:0000313" key="3">
    <source>
        <dbReference type="EMBL" id="CAI5760026.1"/>
    </source>
</evidence>
<accession>A0A9W4TX54</accession>
<sequence length="335" mass="39507">MTSSNSIRQQQQINSNLITPPNSSNTSPTTLLTHRMDKTIFENQILIGSILSKRSSTTKSWKKKWVVLRKCQLSYYKDSREHQPLKVYNKTNLLSYSKIENKKFHNYHFAIYTHKKTLHFKTSDLKTYENWLQQLRVFFNNEENQGQIISDASSISSTEHLPTEHLPIHSINNSNLMKLESCTSDDDFSSGNTTFQTPTNGNKFVKLDIPKEIDEERYYENGENNREFLIEKGYVEVSSKKYNQNWKRLYLLLSNLNLYFFKSENSNEVYKMFDIDNINDVIEIDQLSKNRQWCLLIITSQKRIRLSLKDEEELTKWLSGLKVAIMNNRKRKSVQ</sequence>
<protein>
    <recommendedName>
        <fullName evidence="2">PH domain-containing protein</fullName>
    </recommendedName>
</protein>
<organism evidence="3 4">
    <name type="scientific">Candida verbasci</name>
    <dbReference type="NCBI Taxonomy" id="1227364"/>
    <lineage>
        <taxon>Eukaryota</taxon>
        <taxon>Fungi</taxon>
        <taxon>Dikarya</taxon>
        <taxon>Ascomycota</taxon>
        <taxon>Saccharomycotina</taxon>
        <taxon>Pichiomycetes</taxon>
        <taxon>Debaryomycetaceae</taxon>
        <taxon>Candida/Lodderomyces clade</taxon>
        <taxon>Candida</taxon>
    </lineage>
</organism>
<evidence type="ECO:0000256" key="1">
    <source>
        <dbReference type="SAM" id="MobiDB-lite"/>
    </source>
</evidence>
<evidence type="ECO:0000259" key="2">
    <source>
        <dbReference type="PROSITE" id="PS50003"/>
    </source>
</evidence>
<dbReference type="PROSITE" id="PS50003">
    <property type="entry name" value="PH_DOMAIN"/>
    <property type="match status" value="2"/>
</dbReference>
<feature type="region of interest" description="Disordered" evidence="1">
    <location>
        <begin position="1"/>
        <end position="30"/>
    </location>
</feature>
<dbReference type="PANTHER" id="PTHR47112">
    <property type="entry name" value="PX DOMAIN-CONTAINING PROTEIN"/>
    <property type="match status" value="1"/>
</dbReference>